<dbReference type="Proteomes" id="UP000054859">
    <property type="component" value="Unassembled WGS sequence"/>
</dbReference>
<dbReference type="InterPro" id="IPR008144">
    <property type="entry name" value="Guanylate_kin-like_dom"/>
</dbReference>
<proteinExistence type="inferred from homology"/>
<sequence length="209" mass="23841">MVNQDQGTLFIVAAPSGGGKTSLVRALVKNLANIEVSISHTTRDKRAGEENGINYFFIDQTEFFQMINNNEFIEHALVFNHYYGTSKAQINERLKAGIDVVLDIDWQGAQQIKRIFTDAVGIFVIPPSLTELKTRLQMRQRDKEEIIHSRMQKAQDEMSHYPEFDYLIVNDHFEKAAAELEAIVVATRLKIEKQSIKQQKLLSFLLGAE</sequence>
<dbReference type="Proteomes" id="UP000281170">
    <property type="component" value="Plasmid 9"/>
</dbReference>
<evidence type="ECO:0000256" key="3">
    <source>
        <dbReference type="ARBA" id="ARBA00005790"/>
    </source>
</evidence>
<organism evidence="15 17">
    <name type="scientific">Legionella adelaidensis</name>
    <dbReference type="NCBI Taxonomy" id="45056"/>
    <lineage>
        <taxon>Bacteria</taxon>
        <taxon>Pseudomonadati</taxon>
        <taxon>Pseudomonadota</taxon>
        <taxon>Gammaproteobacteria</taxon>
        <taxon>Legionellales</taxon>
        <taxon>Legionellaceae</taxon>
        <taxon>Legionella</taxon>
    </lineage>
</organism>
<dbReference type="RefSeq" id="WP_058461196.1">
    <property type="nucleotide sequence ID" value="NZ_CAAAHS010000003.1"/>
</dbReference>
<reference evidence="15 17" key="1">
    <citation type="submission" date="2015-11" db="EMBL/GenBank/DDBJ databases">
        <title>Identification of large and diverse effector repertoires of 38 Legionella species.</title>
        <authorList>
            <person name="Burstein D."/>
            <person name="Amaro F."/>
            <person name="Zusman T."/>
            <person name="Lifshitz Z."/>
            <person name="Cohen O."/>
            <person name="Gilbert J.A."/>
            <person name="Pupko T."/>
            <person name="Shuman H.A."/>
            <person name="Segal G."/>
        </authorList>
    </citation>
    <scope>NUCLEOTIDE SEQUENCE [LARGE SCALE GENOMIC DNA]</scope>
    <source>
        <strain evidence="15 17">1762-AUS-E</strain>
    </source>
</reference>
<keyword evidence="16" id="KW-0614">Plasmid</keyword>
<evidence type="ECO:0000256" key="8">
    <source>
        <dbReference type="ARBA" id="ARBA00022741"/>
    </source>
</evidence>
<dbReference type="InterPro" id="IPR017665">
    <property type="entry name" value="Guanylate_kinase"/>
</dbReference>
<evidence type="ECO:0000313" key="15">
    <source>
        <dbReference type="EMBL" id="KTC65432.1"/>
    </source>
</evidence>
<dbReference type="InterPro" id="IPR027417">
    <property type="entry name" value="P-loop_NTPase"/>
</dbReference>
<evidence type="ECO:0000256" key="9">
    <source>
        <dbReference type="ARBA" id="ARBA00022777"/>
    </source>
</evidence>
<geneLocation type="plasmid" evidence="16 18">
    <name>9</name>
</geneLocation>
<comment type="similarity">
    <text evidence="3 13">Belongs to the guanylate kinase family.</text>
</comment>
<dbReference type="PANTHER" id="PTHR23117:SF13">
    <property type="entry name" value="GUANYLATE KINASE"/>
    <property type="match status" value="1"/>
</dbReference>
<dbReference type="GO" id="GO:0004385">
    <property type="term" value="F:GMP kinase activity"/>
    <property type="evidence" value="ECO:0007669"/>
    <property type="project" value="UniProtKB-UniRule"/>
</dbReference>
<reference evidence="16 18" key="2">
    <citation type="submission" date="2018-12" db="EMBL/GenBank/DDBJ databases">
        <authorList>
            <consortium name="Pathogen Informatics"/>
        </authorList>
    </citation>
    <scope>NUCLEOTIDE SEQUENCE [LARGE SCALE GENOMIC DNA]</scope>
    <source>
        <strain evidence="16 18">NCTC12735</strain>
        <plasmid evidence="18">9</plasmid>
    </source>
</reference>
<feature type="domain" description="Guanylate kinase-like" evidence="14">
    <location>
        <begin position="7"/>
        <end position="185"/>
    </location>
</feature>
<dbReference type="PROSITE" id="PS50052">
    <property type="entry name" value="GUANYLATE_KINASE_2"/>
    <property type="match status" value="1"/>
</dbReference>
<name>A0A0W0R2Z0_9GAMM</name>
<evidence type="ECO:0000256" key="7">
    <source>
        <dbReference type="ARBA" id="ARBA00022679"/>
    </source>
</evidence>
<dbReference type="Gene3D" id="3.30.63.10">
    <property type="entry name" value="Guanylate Kinase phosphate binding domain"/>
    <property type="match status" value="1"/>
</dbReference>
<dbReference type="SMART" id="SM00072">
    <property type="entry name" value="GuKc"/>
    <property type="match status" value="1"/>
</dbReference>
<evidence type="ECO:0000256" key="6">
    <source>
        <dbReference type="ARBA" id="ARBA00022490"/>
    </source>
</evidence>
<evidence type="ECO:0000256" key="4">
    <source>
        <dbReference type="ARBA" id="ARBA00012961"/>
    </source>
</evidence>
<keyword evidence="9 13" id="KW-0418">Kinase</keyword>
<keyword evidence="7 13" id="KW-0808">Transferase</keyword>
<dbReference type="InterPro" id="IPR008145">
    <property type="entry name" value="GK/Ca_channel_bsu"/>
</dbReference>
<dbReference type="AlphaFoldDB" id="A0A0W0R2Z0"/>
<evidence type="ECO:0000256" key="13">
    <source>
        <dbReference type="HAMAP-Rule" id="MF_00328"/>
    </source>
</evidence>
<dbReference type="HAMAP" id="MF_00328">
    <property type="entry name" value="Guanylate_kinase"/>
    <property type="match status" value="1"/>
</dbReference>
<dbReference type="GO" id="GO:0005524">
    <property type="term" value="F:ATP binding"/>
    <property type="evidence" value="ECO:0007669"/>
    <property type="project" value="UniProtKB-UniRule"/>
</dbReference>
<keyword evidence="6 13" id="KW-0963">Cytoplasm</keyword>
<comment type="catalytic activity">
    <reaction evidence="12 13">
        <text>GMP + ATP = GDP + ADP</text>
        <dbReference type="Rhea" id="RHEA:20780"/>
        <dbReference type="ChEBI" id="CHEBI:30616"/>
        <dbReference type="ChEBI" id="CHEBI:58115"/>
        <dbReference type="ChEBI" id="CHEBI:58189"/>
        <dbReference type="ChEBI" id="CHEBI:456216"/>
        <dbReference type="EC" id="2.7.4.8"/>
    </reaction>
</comment>
<dbReference type="FunFam" id="3.30.63.10:FF:000005">
    <property type="entry name" value="Guanylate kinase"/>
    <property type="match status" value="1"/>
</dbReference>
<evidence type="ECO:0000259" key="14">
    <source>
        <dbReference type="PROSITE" id="PS50052"/>
    </source>
</evidence>
<dbReference type="EMBL" id="LNKA01000001">
    <property type="protein sequence ID" value="KTC65432.1"/>
    <property type="molecule type" value="Genomic_DNA"/>
</dbReference>
<dbReference type="InterPro" id="IPR020590">
    <property type="entry name" value="Guanylate_kinase_CS"/>
</dbReference>
<dbReference type="OrthoDB" id="9808150at2"/>
<dbReference type="EMBL" id="LR134418">
    <property type="protein sequence ID" value="VEH84746.1"/>
    <property type="molecule type" value="Genomic_DNA"/>
</dbReference>
<evidence type="ECO:0000256" key="12">
    <source>
        <dbReference type="ARBA" id="ARBA00048594"/>
    </source>
</evidence>
<comment type="subcellular location">
    <subcellularLocation>
        <location evidence="2 13">Cytoplasm</location>
    </subcellularLocation>
</comment>
<evidence type="ECO:0000256" key="2">
    <source>
        <dbReference type="ARBA" id="ARBA00004496"/>
    </source>
</evidence>
<dbReference type="KEGG" id="ladl:NCTC12735_00365"/>
<evidence type="ECO:0000256" key="11">
    <source>
        <dbReference type="ARBA" id="ARBA00030128"/>
    </source>
</evidence>
<dbReference type="PATRIC" id="fig|45056.6.peg.94"/>
<keyword evidence="8 13" id="KW-0547">Nucleotide-binding</keyword>
<feature type="binding site" evidence="13">
    <location>
        <begin position="14"/>
        <end position="21"/>
    </location>
    <ligand>
        <name>ATP</name>
        <dbReference type="ChEBI" id="CHEBI:30616"/>
    </ligand>
</feature>
<dbReference type="EC" id="2.7.4.8" evidence="4 13"/>
<protein>
    <recommendedName>
        <fullName evidence="5 13">Guanylate kinase</fullName>
        <ecNumber evidence="4 13">2.7.4.8</ecNumber>
    </recommendedName>
    <alternativeName>
        <fullName evidence="11 13">GMP kinase</fullName>
    </alternativeName>
</protein>
<evidence type="ECO:0000256" key="10">
    <source>
        <dbReference type="ARBA" id="ARBA00022840"/>
    </source>
</evidence>
<dbReference type="Gene3D" id="3.40.50.300">
    <property type="entry name" value="P-loop containing nucleotide triphosphate hydrolases"/>
    <property type="match status" value="1"/>
</dbReference>
<dbReference type="GO" id="GO:0005829">
    <property type="term" value="C:cytosol"/>
    <property type="evidence" value="ECO:0007669"/>
    <property type="project" value="TreeGrafter"/>
</dbReference>
<evidence type="ECO:0000256" key="1">
    <source>
        <dbReference type="ARBA" id="ARBA00003531"/>
    </source>
</evidence>
<evidence type="ECO:0000313" key="18">
    <source>
        <dbReference type="Proteomes" id="UP000281170"/>
    </source>
</evidence>
<dbReference type="NCBIfam" id="TIGR03263">
    <property type="entry name" value="guanyl_kin"/>
    <property type="match status" value="1"/>
</dbReference>
<dbReference type="CDD" id="cd00071">
    <property type="entry name" value="GMPK"/>
    <property type="match status" value="1"/>
</dbReference>
<accession>A0A0W0R2Z0</accession>
<dbReference type="PROSITE" id="PS00856">
    <property type="entry name" value="GUANYLATE_KINASE_1"/>
    <property type="match status" value="1"/>
</dbReference>
<gene>
    <name evidence="13 15" type="primary">gmk</name>
    <name evidence="15" type="ORF">Lade_0090</name>
    <name evidence="16" type="ORF">NCTC12735_00365</name>
</gene>
<comment type="function">
    <text evidence="1 13">Essential for recycling GMP and indirectly, cGMP.</text>
</comment>
<evidence type="ECO:0000313" key="16">
    <source>
        <dbReference type="EMBL" id="VEH84746.1"/>
    </source>
</evidence>
<dbReference type="STRING" id="45056.Lade_0090"/>
<dbReference type="Pfam" id="PF00625">
    <property type="entry name" value="Guanylate_kin"/>
    <property type="match status" value="1"/>
</dbReference>
<evidence type="ECO:0000256" key="5">
    <source>
        <dbReference type="ARBA" id="ARBA00016296"/>
    </source>
</evidence>
<keyword evidence="17" id="KW-1185">Reference proteome</keyword>
<dbReference type="PANTHER" id="PTHR23117">
    <property type="entry name" value="GUANYLATE KINASE-RELATED"/>
    <property type="match status" value="1"/>
</dbReference>
<keyword evidence="10 13" id="KW-0067">ATP-binding</keyword>
<dbReference type="SUPFAM" id="SSF52540">
    <property type="entry name" value="P-loop containing nucleoside triphosphate hydrolases"/>
    <property type="match status" value="1"/>
</dbReference>
<evidence type="ECO:0000313" key="17">
    <source>
        <dbReference type="Proteomes" id="UP000054859"/>
    </source>
</evidence>